<evidence type="ECO:0000256" key="5">
    <source>
        <dbReference type="ARBA" id="ARBA00023136"/>
    </source>
</evidence>
<dbReference type="OrthoDB" id="442352at2759"/>
<dbReference type="Pfam" id="PF03600">
    <property type="entry name" value="CitMHS"/>
    <property type="match status" value="1"/>
</dbReference>
<organism evidence="9 10">
    <name type="scientific">Musca domestica</name>
    <name type="common">House fly</name>
    <dbReference type="NCBI Taxonomy" id="7370"/>
    <lineage>
        <taxon>Eukaryota</taxon>
        <taxon>Metazoa</taxon>
        <taxon>Ecdysozoa</taxon>
        <taxon>Arthropoda</taxon>
        <taxon>Hexapoda</taxon>
        <taxon>Insecta</taxon>
        <taxon>Pterygota</taxon>
        <taxon>Neoptera</taxon>
        <taxon>Endopterygota</taxon>
        <taxon>Diptera</taxon>
        <taxon>Brachycera</taxon>
        <taxon>Muscomorpha</taxon>
        <taxon>Muscoidea</taxon>
        <taxon>Muscidae</taxon>
        <taxon>Musca</taxon>
    </lineage>
</organism>
<keyword evidence="9" id="KW-1185">Reference proteome</keyword>
<keyword evidence="3 7" id="KW-0812">Transmembrane</keyword>
<evidence type="ECO:0000256" key="4">
    <source>
        <dbReference type="ARBA" id="ARBA00022989"/>
    </source>
</evidence>
<feature type="transmembrane region" description="Helical" evidence="7">
    <location>
        <begin position="547"/>
        <end position="567"/>
    </location>
</feature>
<reference evidence="10" key="1">
    <citation type="submission" date="2025-08" db="UniProtKB">
        <authorList>
            <consortium name="RefSeq"/>
        </authorList>
    </citation>
    <scope>IDENTIFICATION</scope>
    <source>
        <strain evidence="10">Aabys</strain>
        <tissue evidence="10">Whole body</tissue>
    </source>
</reference>
<feature type="transmembrane region" description="Helical" evidence="7">
    <location>
        <begin position="238"/>
        <end position="259"/>
    </location>
</feature>
<evidence type="ECO:0000256" key="2">
    <source>
        <dbReference type="ARBA" id="ARBA00022448"/>
    </source>
</evidence>
<dbReference type="GO" id="GO:0016020">
    <property type="term" value="C:membrane"/>
    <property type="evidence" value="ECO:0007669"/>
    <property type="project" value="UniProtKB-SubCell"/>
</dbReference>
<evidence type="ECO:0000256" key="7">
    <source>
        <dbReference type="SAM" id="Phobius"/>
    </source>
</evidence>
<comment type="subcellular location">
    <subcellularLocation>
        <location evidence="1">Membrane</location>
        <topology evidence="1">Multi-pass membrane protein</topology>
    </subcellularLocation>
</comment>
<feature type="transmembrane region" description="Helical" evidence="7">
    <location>
        <begin position="758"/>
        <end position="780"/>
    </location>
</feature>
<keyword evidence="4 7" id="KW-1133">Transmembrane helix</keyword>
<dbReference type="GO" id="GO:0055085">
    <property type="term" value="P:transmembrane transport"/>
    <property type="evidence" value="ECO:0007669"/>
    <property type="project" value="InterPro"/>
</dbReference>
<dbReference type="AlphaFoldDB" id="A0A9J7DNW8"/>
<feature type="transmembrane region" description="Helical" evidence="7">
    <location>
        <begin position="412"/>
        <end position="429"/>
    </location>
</feature>
<dbReference type="Proteomes" id="UP001652621">
    <property type="component" value="Unplaced"/>
</dbReference>
<dbReference type="InterPro" id="IPR051475">
    <property type="entry name" value="Diverse_Ion_Transporter"/>
</dbReference>
<name>A0A9J7DNW8_MUSDO</name>
<feature type="transmembrane region" description="Helical" evidence="7">
    <location>
        <begin position="435"/>
        <end position="452"/>
    </location>
</feature>
<dbReference type="CDD" id="cd01116">
    <property type="entry name" value="P_permease"/>
    <property type="match status" value="1"/>
</dbReference>
<sequence length="917" mass="103678">MSHNIRQRPKFVITDEDLDDYNHNLDQHQHAFHQIYQRQQQQQQPQQQQQQYCGHSHHNRQQQQQRGGYYDPVAAVQDDDDDDDEEEEERHSKIQDILHWLHQRHHHHQNSGNREVTEGALQVWRALPERIRQDPSLASFRQEHERLHGYEPADVDPLPNDDADDHDHNNGKIGDGSGVHFVRSGGQNKNSNVFSQIGINVTNEMGQVRILDGRDVENNNEDQQDETEHHGHSKIKKYLIWFKIAVLLVVWGVFTAFLMSTNEHVDELKLISVPKNGTERVFPITTAELSRIGLSLTGAFRLQEAETVQDPHKRAPPLLEIYVERAYYNESGERAFDEIVSTIWKLDLVYPEFLDTTRETHKAHQFQLKPLEGDYANNTNLTELSLHFVSNIDAELPLQLSIDESPIYKKEGVIYAAVVLCGLYVMIIWEIVNRTFAAIIASTLSVGILAALNSRPSMVTIMGWIDVETLLLLFGMMILVAILSETGVFDYLAVYAYKITNGHVWPLINCLCLFTAILSSFLDNVTTVLLMTPVTIRLCEVMSLNPVPILMCMVIYSNIGGALTPVGDPPNVIIASNSFISKNGVNFAIFTLHMLPGVALVMFTSYLQLRYKFRNISDLQFKESPEVEELRHEIHVWKRAAASLSSYSKDEELVRQTLMKKVNRLKRSLKKKMATAVEPAINYQQTLENLQAKYPIRNKPLLIKCSCALVFVISLFFLHSVPELQRLSLGWTALLGAIFLIILADIEDMEAILARVEWSTLLFFAALFILMEALSELGLIEWIGNMTENIILGVGEESRLMVAVLIILWVSAIASAFVDNIPLTTMMVKITISLAQNNTLNLPLQPLVWALAFGACLGGNGTLIGASANVVCAGVAEQHGYKFTFLQFFKVGFPVMIGSIIISTGYLLVSHVLFAWH</sequence>
<feature type="domain" description="Citrate transporter-like" evidence="8">
    <location>
        <begin position="424"/>
        <end position="854"/>
    </location>
</feature>
<feature type="transmembrane region" description="Helical" evidence="7">
    <location>
        <begin position="800"/>
        <end position="818"/>
    </location>
</feature>
<feature type="transmembrane region" description="Helical" evidence="7">
    <location>
        <begin position="727"/>
        <end position="746"/>
    </location>
</feature>
<evidence type="ECO:0000256" key="1">
    <source>
        <dbReference type="ARBA" id="ARBA00004141"/>
    </source>
</evidence>
<protein>
    <submittedName>
        <fullName evidence="10">P protein isoform X1</fullName>
    </submittedName>
</protein>
<feature type="transmembrane region" description="Helical" evidence="7">
    <location>
        <begin position="891"/>
        <end position="916"/>
    </location>
</feature>
<feature type="compositionally biased region" description="Low complexity" evidence="6">
    <location>
        <begin position="35"/>
        <end position="51"/>
    </location>
</feature>
<evidence type="ECO:0000256" key="3">
    <source>
        <dbReference type="ARBA" id="ARBA00022692"/>
    </source>
</evidence>
<feature type="region of interest" description="Disordered" evidence="6">
    <location>
        <begin position="73"/>
        <end position="92"/>
    </location>
</feature>
<gene>
    <name evidence="10" type="primary">LOC101893061</name>
</gene>
<dbReference type="PANTHER" id="PTHR43568:SF1">
    <property type="entry name" value="P PROTEIN"/>
    <property type="match status" value="1"/>
</dbReference>
<feature type="region of interest" description="Disordered" evidence="6">
    <location>
        <begin position="35"/>
        <end position="67"/>
    </location>
</feature>
<accession>A0A9J7DNW8</accession>
<evidence type="ECO:0000256" key="6">
    <source>
        <dbReference type="SAM" id="MobiDB-lite"/>
    </source>
</evidence>
<feature type="transmembrane region" description="Helical" evidence="7">
    <location>
        <begin position="464"/>
        <end position="484"/>
    </location>
</feature>
<feature type="region of interest" description="Disordered" evidence="6">
    <location>
        <begin position="151"/>
        <end position="187"/>
    </location>
</feature>
<feature type="transmembrane region" description="Helical" evidence="7">
    <location>
        <begin position="701"/>
        <end position="721"/>
    </location>
</feature>
<feature type="transmembrane region" description="Helical" evidence="7">
    <location>
        <begin position="587"/>
        <end position="607"/>
    </location>
</feature>
<feature type="transmembrane region" description="Helical" evidence="7">
    <location>
        <begin position="504"/>
        <end position="526"/>
    </location>
</feature>
<dbReference type="GeneID" id="101893061"/>
<proteinExistence type="predicted"/>
<dbReference type="VEuPathDB" id="VectorBase:MDOMA2_010401"/>
<dbReference type="RefSeq" id="XP_019895422.1">
    <property type="nucleotide sequence ID" value="XM_020039863.2"/>
</dbReference>
<evidence type="ECO:0000313" key="10">
    <source>
        <dbReference type="RefSeq" id="XP_019895422.1"/>
    </source>
</evidence>
<dbReference type="InterPro" id="IPR004680">
    <property type="entry name" value="Cit_transptr-like_dom"/>
</dbReference>
<evidence type="ECO:0000259" key="8">
    <source>
        <dbReference type="Pfam" id="PF03600"/>
    </source>
</evidence>
<keyword evidence="5 7" id="KW-0472">Membrane</keyword>
<evidence type="ECO:0000313" key="9">
    <source>
        <dbReference type="Proteomes" id="UP001652621"/>
    </source>
</evidence>
<feature type="compositionally biased region" description="Acidic residues" evidence="6">
    <location>
        <begin position="77"/>
        <end position="88"/>
    </location>
</feature>
<keyword evidence="2" id="KW-0813">Transport</keyword>
<dbReference type="PANTHER" id="PTHR43568">
    <property type="entry name" value="P PROTEIN"/>
    <property type="match status" value="1"/>
</dbReference>